<evidence type="ECO:0000313" key="3">
    <source>
        <dbReference type="EMBL" id="AGR41317.1"/>
    </source>
</evidence>
<dbReference type="GO" id="GO:0016857">
    <property type="term" value="F:racemase and epimerase activity, acting on carbohydrates and derivatives"/>
    <property type="evidence" value="ECO:0007669"/>
    <property type="project" value="InterPro"/>
</dbReference>
<reference evidence="3 4" key="1">
    <citation type="journal article" date="2013" name="Genome Biol. Evol.">
        <title>Comparison of metabolic capacities and inference of gene content evolution in mosquito-associated Spiroplasma diminutum and S. taiwanense.</title>
        <authorList>
            <person name="Lo W.S."/>
            <person name="Ku C."/>
            <person name="Chen L.L."/>
            <person name="Chang T.H."/>
            <person name="Kuo C.H."/>
        </authorList>
    </citation>
    <scope>NUCLEOTIDE SEQUENCE [LARGE SCALE GENOMIC DNA]</scope>
    <source>
        <strain evidence="3">CT-1</strain>
    </source>
</reference>
<dbReference type="OrthoDB" id="1645589at2"/>
<dbReference type="RefSeq" id="WP_020834456.1">
    <property type="nucleotide sequence ID" value="NC_021846.1"/>
</dbReference>
<dbReference type="Pfam" id="PF00834">
    <property type="entry name" value="Ribul_P_3_epim"/>
    <property type="match status" value="1"/>
</dbReference>
<dbReference type="KEGG" id="stai:STAIW_v1c07030"/>
<accession>S5LZZ5</accession>
<dbReference type="InterPro" id="IPR013785">
    <property type="entry name" value="Aldolase_TIM"/>
</dbReference>
<dbReference type="CDD" id="cd00429">
    <property type="entry name" value="RPE"/>
    <property type="match status" value="1"/>
</dbReference>
<keyword evidence="1" id="KW-0479">Metal-binding</keyword>
<dbReference type="Proteomes" id="UP000014984">
    <property type="component" value="Chromosome"/>
</dbReference>
<sequence length="224" mass="25616">MKNKVAVSIYVFNFLEIGKKIEELINVGIDWIHVDIMDGNFVNNYALCQKFCKDIKEKYSNITIDAHLMCLEPQRYIDSFAQSGVTYFNFHFESVTDKSEENIINIIKNIHSKNMQAVMAINPETNPSIINKYLSVLDGVMCMSIKPGFNGQKLNELVYDNLKYLSDYKKDKNLNFFIQVDGGVREETYQKLKQCGAEVMVVGAFINVANNQLIEQIKKIEGGL</sequence>
<evidence type="ECO:0000256" key="2">
    <source>
        <dbReference type="ARBA" id="ARBA00023235"/>
    </source>
</evidence>
<dbReference type="NCBIfam" id="NF004076">
    <property type="entry name" value="PRK05581.1-4"/>
    <property type="match status" value="1"/>
</dbReference>
<proteinExistence type="predicted"/>
<dbReference type="GO" id="GO:0046872">
    <property type="term" value="F:metal ion binding"/>
    <property type="evidence" value="ECO:0007669"/>
    <property type="project" value="UniProtKB-KW"/>
</dbReference>
<gene>
    <name evidence="3" type="primary">rpe</name>
    <name evidence="3" type="ORF">STAIW_v1c07030</name>
</gene>
<dbReference type="STRING" id="1276220.STAIW_v1c07030"/>
<dbReference type="Gene3D" id="3.20.20.70">
    <property type="entry name" value="Aldolase class I"/>
    <property type="match status" value="1"/>
</dbReference>
<dbReference type="HOGENOM" id="CLU_054856_2_2_14"/>
<dbReference type="eggNOG" id="COG0036">
    <property type="taxonomic scope" value="Bacteria"/>
</dbReference>
<dbReference type="AlphaFoldDB" id="S5LZZ5"/>
<dbReference type="InterPro" id="IPR011060">
    <property type="entry name" value="RibuloseP-bd_barrel"/>
</dbReference>
<evidence type="ECO:0000313" key="4">
    <source>
        <dbReference type="Proteomes" id="UP000014984"/>
    </source>
</evidence>
<dbReference type="PATRIC" id="fig|1276220.3.peg.717"/>
<dbReference type="GO" id="GO:0005975">
    <property type="term" value="P:carbohydrate metabolic process"/>
    <property type="evidence" value="ECO:0007669"/>
    <property type="project" value="InterPro"/>
</dbReference>
<dbReference type="EMBL" id="CP005074">
    <property type="protein sequence ID" value="AGR41317.1"/>
    <property type="molecule type" value="Genomic_DNA"/>
</dbReference>
<dbReference type="SUPFAM" id="SSF51366">
    <property type="entry name" value="Ribulose-phoshate binding barrel"/>
    <property type="match status" value="1"/>
</dbReference>
<dbReference type="PANTHER" id="PTHR11749">
    <property type="entry name" value="RIBULOSE-5-PHOSPHATE-3-EPIMERASE"/>
    <property type="match status" value="1"/>
</dbReference>
<evidence type="ECO:0000256" key="1">
    <source>
        <dbReference type="ARBA" id="ARBA00022723"/>
    </source>
</evidence>
<dbReference type="InterPro" id="IPR000056">
    <property type="entry name" value="Ribul_P_3_epim-like"/>
</dbReference>
<dbReference type="PROSITE" id="PS01085">
    <property type="entry name" value="RIBUL_P_3_EPIMER_1"/>
    <property type="match status" value="1"/>
</dbReference>
<protein>
    <submittedName>
        <fullName evidence="3">Ribulose-phosphate 3-epimerase</fullName>
    </submittedName>
</protein>
<keyword evidence="2" id="KW-0413">Isomerase</keyword>
<organism evidence="3 4">
    <name type="scientific">Spiroplasma taiwanense CT-1</name>
    <dbReference type="NCBI Taxonomy" id="1276220"/>
    <lineage>
        <taxon>Bacteria</taxon>
        <taxon>Bacillati</taxon>
        <taxon>Mycoplasmatota</taxon>
        <taxon>Mollicutes</taxon>
        <taxon>Entomoplasmatales</taxon>
        <taxon>Spiroplasmataceae</taxon>
        <taxon>Spiroplasma</taxon>
    </lineage>
</organism>
<name>S5LZZ5_9MOLU</name>
<keyword evidence="4" id="KW-1185">Reference proteome</keyword>